<dbReference type="PRINTS" id="PR00081">
    <property type="entry name" value="GDHRDH"/>
</dbReference>
<dbReference type="NCBIfam" id="NF004817">
    <property type="entry name" value="PRK06171.1"/>
    <property type="match status" value="1"/>
</dbReference>
<dbReference type="CDD" id="cd05233">
    <property type="entry name" value="SDR_c"/>
    <property type="match status" value="1"/>
</dbReference>
<evidence type="ECO:0000256" key="1">
    <source>
        <dbReference type="ARBA" id="ARBA00006484"/>
    </source>
</evidence>
<dbReference type="GO" id="GO:0006633">
    <property type="term" value="P:fatty acid biosynthetic process"/>
    <property type="evidence" value="ECO:0007669"/>
    <property type="project" value="TreeGrafter"/>
</dbReference>
<sequence length="268" mass="28917">MAVAKWLDLTGKVVVVTGGSSGIGEHMIENLSVNGAYAVIADLKFNEKFAGIPNVSFVECDVSQKKSVVNMVEAVVEKYGRFDAIVNNAGVSRPRMLVDYYGEKPEYEMTEDDFDFTYRVNQKGVFLCAQAAARQMIKQRSGVIINMSSGAGLKGSKGQSAYSGTKAAVHCFAKAWAKELGPYNIRVIGVAPDVNERTPMNNDAAWAALAYTRGTDPKNTVSDYTKSIPLGRPGKLDEVADLISYLVSDHSSYITGTTIDISGGKISM</sequence>
<dbReference type="PANTHER" id="PTHR42760">
    <property type="entry name" value="SHORT-CHAIN DEHYDROGENASES/REDUCTASES FAMILY MEMBER"/>
    <property type="match status" value="1"/>
</dbReference>
<dbReference type="RefSeq" id="WP_091748825.1">
    <property type="nucleotide sequence ID" value="NZ_FODY01000018.1"/>
</dbReference>
<dbReference type="InterPro" id="IPR036291">
    <property type="entry name" value="NAD(P)-bd_dom_sf"/>
</dbReference>
<dbReference type="AlphaFoldDB" id="A0A1H8WWQ2"/>
<name>A0A1H8WWQ2_9FIRM</name>
<dbReference type="PROSITE" id="PS00061">
    <property type="entry name" value="ADH_SHORT"/>
    <property type="match status" value="1"/>
</dbReference>
<dbReference type="Gene3D" id="3.40.50.720">
    <property type="entry name" value="NAD(P)-binding Rossmann-like Domain"/>
    <property type="match status" value="1"/>
</dbReference>
<evidence type="ECO:0000256" key="3">
    <source>
        <dbReference type="RuleBase" id="RU000363"/>
    </source>
</evidence>
<reference evidence="4 5" key="1">
    <citation type="submission" date="2016-10" db="EMBL/GenBank/DDBJ databases">
        <authorList>
            <person name="de Groot N.N."/>
        </authorList>
    </citation>
    <scope>NUCLEOTIDE SEQUENCE [LARGE SCALE GENOMIC DNA]</scope>
    <source>
        <strain evidence="4 5">DSM 13305</strain>
    </source>
</reference>
<proteinExistence type="inferred from homology"/>
<dbReference type="PANTHER" id="PTHR42760:SF83">
    <property type="entry name" value="(3R)-3-HYDROXYACYL-COA DEHYDROGENASE"/>
    <property type="match status" value="1"/>
</dbReference>
<dbReference type="OrthoDB" id="9803333at2"/>
<gene>
    <name evidence="4" type="ORF">SAMN04490178_11888</name>
</gene>
<dbReference type="PRINTS" id="PR00080">
    <property type="entry name" value="SDRFAMILY"/>
</dbReference>
<dbReference type="GO" id="GO:0008206">
    <property type="term" value="P:bile acid metabolic process"/>
    <property type="evidence" value="ECO:0007669"/>
    <property type="project" value="UniProtKB-ARBA"/>
</dbReference>
<dbReference type="SUPFAM" id="SSF51735">
    <property type="entry name" value="NAD(P)-binding Rossmann-fold domains"/>
    <property type="match status" value="1"/>
</dbReference>
<keyword evidence="5" id="KW-1185">Reference proteome</keyword>
<evidence type="ECO:0000256" key="2">
    <source>
        <dbReference type="ARBA" id="ARBA00023002"/>
    </source>
</evidence>
<evidence type="ECO:0000313" key="4">
    <source>
        <dbReference type="EMBL" id="SEP32140.1"/>
    </source>
</evidence>
<evidence type="ECO:0000313" key="5">
    <source>
        <dbReference type="Proteomes" id="UP000198847"/>
    </source>
</evidence>
<dbReference type="GO" id="GO:0016616">
    <property type="term" value="F:oxidoreductase activity, acting on the CH-OH group of donors, NAD or NADP as acceptor"/>
    <property type="evidence" value="ECO:0007669"/>
    <property type="project" value="TreeGrafter"/>
</dbReference>
<accession>A0A1H8WWQ2</accession>
<dbReference type="InterPro" id="IPR020904">
    <property type="entry name" value="Sc_DH/Rdtase_CS"/>
</dbReference>
<organism evidence="4 5">
    <name type="scientific">Propionispora vibrioides</name>
    <dbReference type="NCBI Taxonomy" id="112903"/>
    <lineage>
        <taxon>Bacteria</taxon>
        <taxon>Bacillati</taxon>
        <taxon>Bacillota</taxon>
        <taxon>Negativicutes</taxon>
        <taxon>Selenomonadales</taxon>
        <taxon>Sporomusaceae</taxon>
        <taxon>Propionispora</taxon>
    </lineage>
</organism>
<dbReference type="FunFam" id="3.40.50.720:FF:000084">
    <property type="entry name" value="Short-chain dehydrogenase reductase"/>
    <property type="match status" value="1"/>
</dbReference>
<dbReference type="STRING" id="112903.SAMN04490178_11888"/>
<dbReference type="InterPro" id="IPR002347">
    <property type="entry name" value="SDR_fam"/>
</dbReference>
<dbReference type="Pfam" id="PF00106">
    <property type="entry name" value="adh_short"/>
    <property type="match status" value="1"/>
</dbReference>
<dbReference type="GO" id="GO:0048038">
    <property type="term" value="F:quinone binding"/>
    <property type="evidence" value="ECO:0007669"/>
    <property type="project" value="TreeGrafter"/>
</dbReference>
<protein>
    <submittedName>
        <fullName evidence="4">Sorbitol-6-phosphate 2-dehydrogenase</fullName>
    </submittedName>
</protein>
<dbReference type="Proteomes" id="UP000198847">
    <property type="component" value="Unassembled WGS sequence"/>
</dbReference>
<comment type="similarity">
    <text evidence="1 3">Belongs to the short-chain dehydrogenases/reductases (SDR) family.</text>
</comment>
<dbReference type="EMBL" id="FODY01000018">
    <property type="protein sequence ID" value="SEP32140.1"/>
    <property type="molecule type" value="Genomic_DNA"/>
</dbReference>
<keyword evidence="2" id="KW-0560">Oxidoreductase</keyword>